<evidence type="ECO:0008006" key="4">
    <source>
        <dbReference type="Google" id="ProtNLM"/>
    </source>
</evidence>
<reference evidence="2" key="1">
    <citation type="submission" date="2021-01" db="UniProtKB">
        <authorList>
            <consortium name="EnsemblMetazoa"/>
        </authorList>
    </citation>
    <scope>IDENTIFICATION</scope>
</reference>
<dbReference type="EnsemblMetazoa" id="CLYHEMT018433.4">
    <property type="protein sequence ID" value="CLYHEMP018433.4"/>
    <property type="gene ID" value="CLYHEMG018433"/>
</dbReference>
<evidence type="ECO:0000313" key="3">
    <source>
        <dbReference type="Proteomes" id="UP000594262"/>
    </source>
</evidence>
<keyword evidence="1" id="KW-0732">Signal</keyword>
<organism evidence="2 3">
    <name type="scientific">Clytia hemisphaerica</name>
    <dbReference type="NCBI Taxonomy" id="252671"/>
    <lineage>
        <taxon>Eukaryota</taxon>
        <taxon>Metazoa</taxon>
        <taxon>Cnidaria</taxon>
        <taxon>Hydrozoa</taxon>
        <taxon>Hydroidolina</taxon>
        <taxon>Leptothecata</taxon>
        <taxon>Obeliida</taxon>
        <taxon>Clytiidae</taxon>
        <taxon>Clytia</taxon>
    </lineage>
</organism>
<dbReference type="AlphaFoldDB" id="A0A7M5X6C7"/>
<evidence type="ECO:0000256" key="1">
    <source>
        <dbReference type="SAM" id="SignalP"/>
    </source>
</evidence>
<feature type="chain" id="PRO_5036206785" description="Cnidarian restricted protein" evidence="1">
    <location>
        <begin position="19"/>
        <end position="201"/>
    </location>
</feature>
<name>A0A7M5X6C7_9CNID</name>
<dbReference type="Proteomes" id="UP000594262">
    <property type="component" value="Unplaced"/>
</dbReference>
<accession>A0A7M5X6C7</accession>
<feature type="signal peptide" evidence="1">
    <location>
        <begin position="1"/>
        <end position="18"/>
    </location>
</feature>
<proteinExistence type="predicted"/>
<dbReference type="EnsemblMetazoa" id="CLYHEMT018433.3">
    <property type="protein sequence ID" value="CLYHEMP018433.3"/>
    <property type="gene ID" value="CLYHEMG018433"/>
</dbReference>
<keyword evidence="3" id="KW-1185">Reference proteome</keyword>
<sequence length="201" mass="22943">MHFLVAFCFLFGISSTVTQRCKRQVPENRHGIQPIVITNKAEAVQQSNLKKTLPVLSPEWEVELNLTIHANHVNTGIQDGHWCSVLHMTIGDELGSHGDRTPAIYHYKVDGKIWLFSSVGNDFDHSFNRLIEFNSQYYIKISQRYKNGGVYEYSIEINGEKVHAVDNLKARQFYGVKVYLGDPWNAPCVATISDMKILNFL</sequence>
<protein>
    <recommendedName>
        <fullName evidence="4">Cnidarian restricted protein</fullName>
    </recommendedName>
</protein>
<evidence type="ECO:0000313" key="2">
    <source>
        <dbReference type="EnsemblMetazoa" id="CLYHEMP018433.4"/>
    </source>
</evidence>